<dbReference type="Proteomes" id="UP001054252">
    <property type="component" value="Unassembled WGS sequence"/>
</dbReference>
<keyword evidence="3" id="KW-1185">Reference proteome</keyword>
<evidence type="ECO:0000313" key="2">
    <source>
        <dbReference type="EMBL" id="GKV52014.1"/>
    </source>
</evidence>
<comment type="caution">
    <text evidence="2">The sequence shown here is derived from an EMBL/GenBank/DDBJ whole genome shotgun (WGS) entry which is preliminary data.</text>
</comment>
<dbReference type="PANTHER" id="PTHR33116">
    <property type="entry name" value="REVERSE TRANSCRIPTASE ZINC-BINDING DOMAIN-CONTAINING PROTEIN-RELATED-RELATED"/>
    <property type="match status" value="1"/>
</dbReference>
<dbReference type="EMBL" id="BPVZ01000585">
    <property type="protein sequence ID" value="GKV52014.1"/>
    <property type="molecule type" value="Genomic_DNA"/>
</dbReference>
<evidence type="ECO:0000313" key="3">
    <source>
        <dbReference type="Proteomes" id="UP001054252"/>
    </source>
</evidence>
<dbReference type="PANTHER" id="PTHR33116:SF78">
    <property type="entry name" value="OS12G0587133 PROTEIN"/>
    <property type="match status" value="1"/>
</dbReference>
<dbReference type="InterPro" id="IPR026960">
    <property type="entry name" value="RVT-Znf"/>
</dbReference>
<dbReference type="Pfam" id="PF00078">
    <property type="entry name" value="RVT_1"/>
    <property type="match status" value="1"/>
</dbReference>
<sequence length="731" mass="85335">MLVAPFTEEQVKQTIWECDSNKAPGPDGFHFGFLKAMWSEIKKEILNFVTEFQVNGRMVRGLNAAFIVMIPKKENPQKIEDFRPISLIGSMYKIIAKLLANHLKRILGNIIGEEQFAFVGDRPLMDGVLIANEVVEVMLNIMGFCETWNLWIRECLKTSMVSVLVNGSATREFGMSRGLRQGDPLSPFLFLIVAEGLNGIISSAKQKNMFKGVSIGGRGLIVSHLQFADDTVIIGDATERNVWAVKAMMRTFELVSGLRINYSKSQLLSINVEKDWRERMADLPNCTVGEFPFKYLGIPVGGNLRRLAIWCPLMERCRNRLSLWNGQFLSFGGRIALINSMLSSLPVFLLSMYKIPRGVIEEIDTIRRRFLWGEVRTRRKWRGCVGKMCVDCRDKNEGGLGIKNLRWFNLALLGKWRNRLLVGGNELWKRVLREKYVDNEGDWMKRLCQSKRARSTWWQDICNINNGCLHKKEWLGKGFKRVIGEGKITSFWKDVWVGEQELMKILPRLFSLSTGKNNSIHGMGTWSNGKWRWTFFWRRQLYEWEKELEEALLKMLEHVQPVEGKKDKWQWHYDKEGKYKVKDVYNFLQPTNSVKETCFFKKTWNALVPLKVCGFSWQLLQNRIPTKKNLRNRDITIRDNSCKNVFHQHYLFGGTKEERKAWDVLWFAIIWSLWLHRNGLIFKDLDVEENGLLEMVQMRSYQWIRSKTKFCAFSFPEWQLNPKECIKALQL</sequence>
<dbReference type="SUPFAM" id="SSF56672">
    <property type="entry name" value="DNA/RNA polymerases"/>
    <property type="match status" value="1"/>
</dbReference>
<gene>
    <name evidence="2" type="ORF">SLEP1_g58623</name>
</gene>
<dbReference type="CDD" id="cd01650">
    <property type="entry name" value="RT_nLTR_like"/>
    <property type="match status" value="1"/>
</dbReference>
<reference evidence="2 3" key="1">
    <citation type="journal article" date="2021" name="Commun. Biol.">
        <title>The genome of Shorea leprosula (Dipterocarpaceae) highlights the ecological relevance of drought in aseasonal tropical rainforests.</title>
        <authorList>
            <person name="Ng K.K.S."/>
            <person name="Kobayashi M.J."/>
            <person name="Fawcett J.A."/>
            <person name="Hatakeyama M."/>
            <person name="Paape T."/>
            <person name="Ng C.H."/>
            <person name="Ang C.C."/>
            <person name="Tnah L.H."/>
            <person name="Lee C.T."/>
            <person name="Nishiyama T."/>
            <person name="Sese J."/>
            <person name="O'Brien M.J."/>
            <person name="Copetti D."/>
            <person name="Mohd Noor M.I."/>
            <person name="Ong R.C."/>
            <person name="Putra M."/>
            <person name="Sireger I.Z."/>
            <person name="Indrioko S."/>
            <person name="Kosugi Y."/>
            <person name="Izuno A."/>
            <person name="Isagi Y."/>
            <person name="Lee S.L."/>
            <person name="Shimizu K.K."/>
        </authorList>
    </citation>
    <scope>NUCLEOTIDE SEQUENCE [LARGE SCALE GENOMIC DNA]</scope>
    <source>
        <strain evidence="2">214</strain>
    </source>
</reference>
<accession>A0AAV5MSN0</accession>
<dbReference type="PROSITE" id="PS50878">
    <property type="entry name" value="RT_POL"/>
    <property type="match status" value="1"/>
</dbReference>
<dbReference type="InterPro" id="IPR043502">
    <property type="entry name" value="DNA/RNA_pol_sf"/>
</dbReference>
<organism evidence="2 3">
    <name type="scientific">Rubroshorea leprosula</name>
    <dbReference type="NCBI Taxonomy" id="152421"/>
    <lineage>
        <taxon>Eukaryota</taxon>
        <taxon>Viridiplantae</taxon>
        <taxon>Streptophyta</taxon>
        <taxon>Embryophyta</taxon>
        <taxon>Tracheophyta</taxon>
        <taxon>Spermatophyta</taxon>
        <taxon>Magnoliopsida</taxon>
        <taxon>eudicotyledons</taxon>
        <taxon>Gunneridae</taxon>
        <taxon>Pentapetalae</taxon>
        <taxon>rosids</taxon>
        <taxon>malvids</taxon>
        <taxon>Malvales</taxon>
        <taxon>Dipterocarpaceae</taxon>
        <taxon>Rubroshorea</taxon>
    </lineage>
</organism>
<dbReference type="Pfam" id="PF13966">
    <property type="entry name" value="zf-RVT"/>
    <property type="match status" value="1"/>
</dbReference>
<proteinExistence type="predicted"/>
<dbReference type="AlphaFoldDB" id="A0AAV5MSN0"/>
<protein>
    <recommendedName>
        <fullName evidence="1">Reverse transcriptase domain-containing protein</fullName>
    </recommendedName>
</protein>
<dbReference type="InterPro" id="IPR000477">
    <property type="entry name" value="RT_dom"/>
</dbReference>
<name>A0AAV5MSN0_9ROSI</name>
<evidence type="ECO:0000259" key="1">
    <source>
        <dbReference type="PROSITE" id="PS50878"/>
    </source>
</evidence>
<feature type="domain" description="Reverse transcriptase" evidence="1">
    <location>
        <begin position="51"/>
        <end position="300"/>
    </location>
</feature>